<reference evidence="1" key="1">
    <citation type="journal article" date="2019" name="Sci. Rep.">
        <title>Draft genome of Tanacetum cinerariifolium, the natural source of mosquito coil.</title>
        <authorList>
            <person name="Yamashiro T."/>
            <person name="Shiraishi A."/>
            <person name="Satake H."/>
            <person name="Nakayama K."/>
        </authorList>
    </citation>
    <scope>NUCLEOTIDE SEQUENCE</scope>
</reference>
<gene>
    <name evidence="1" type="ORF">Tci_671153</name>
</gene>
<evidence type="ECO:0000313" key="1">
    <source>
        <dbReference type="EMBL" id="GFA99181.1"/>
    </source>
</evidence>
<sequence length="213" mass="24975">MVWLKGKIEILRKMVNSMLSYLGLSEELWREAMLTACYLLNKVRNKRNKTTPYELWFYVIEPNDSISVNSIIESRDAMFDENRFTSIPRPKDVILNSDESQRDDHSDDVLSEILEPRKGKRVRKAKSYGSNFQLYLVEGSRDQVRSQYSYSYSIEEDLRTYNEAMLQMDLQKEDGTIDKFKARLVIQGFRQKEGIDYFDTYAPVAVSLLLDCC</sequence>
<protein>
    <submittedName>
        <fullName evidence="1">Zinc finger, CCHC-type</fullName>
    </submittedName>
</protein>
<dbReference type="Gene3D" id="3.30.420.10">
    <property type="entry name" value="Ribonuclease H-like superfamily/Ribonuclease H"/>
    <property type="match status" value="1"/>
</dbReference>
<dbReference type="AlphaFoldDB" id="A0A699KK67"/>
<dbReference type="SUPFAM" id="SSF53098">
    <property type="entry name" value="Ribonuclease H-like"/>
    <property type="match status" value="1"/>
</dbReference>
<comment type="caution">
    <text evidence="1">The sequence shown here is derived from an EMBL/GenBank/DDBJ whole genome shotgun (WGS) entry which is preliminary data.</text>
</comment>
<accession>A0A699KK67</accession>
<organism evidence="1">
    <name type="scientific">Tanacetum cinerariifolium</name>
    <name type="common">Dalmatian daisy</name>
    <name type="synonym">Chrysanthemum cinerariifolium</name>
    <dbReference type="NCBI Taxonomy" id="118510"/>
    <lineage>
        <taxon>Eukaryota</taxon>
        <taxon>Viridiplantae</taxon>
        <taxon>Streptophyta</taxon>
        <taxon>Embryophyta</taxon>
        <taxon>Tracheophyta</taxon>
        <taxon>Spermatophyta</taxon>
        <taxon>Magnoliopsida</taxon>
        <taxon>eudicotyledons</taxon>
        <taxon>Gunneridae</taxon>
        <taxon>Pentapetalae</taxon>
        <taxon>asterids</taxon>
        <taxon>campanulids</taxon>
        <taxon>Asterales</taxon>
        <taxon>Asteraceae</taxon>
        <taxon>Asteroideae</taxon>
        <taxon>Anthemideae</taxon>
        <taxon>Anthemidinae</taxon>
        <taxon>Tanacetum</taxon>
    </lineage>
</organism>
<dbReference type="InterPro" id="IPR036397">
    <property type="entry name" value="RNaseH_sf"/>
</dbReference>
<name>A0A699KK67_TANCI</name>
<dbReference type="EMBL" id="BKCJ010528985">
    <property type="protein sequence ID" value="GFA99181.1"/>
    <property type="molecule type" value="Genomic_DNA"/>
</dbReference>
<proteinExistence type="predicted"/>
<dbReference type="GO" id="GO:0003676">
    <property type="term" value="F:nucleic acid binding"/>
    <property type="evidence" value="ECO:0007669"/>
    <property type="project" value="InterPro"/>
</dbReference>
<dbReference type="InterPro" id="IPR012337">
    <property type="entry name" value="RNaseH-like_sf"/>
</dbReference>